<keyword evidence="4" id="KW-0732">Signal</keyword>
<evidence type="ECO:0000313" key="6">
    <source>
        <dbReference type="EMBL" id="MFC3127422.1"/>
    </source>
</evidence>
<accession>A0ABV7GB33</accession>
<evidence type="ECO:0000256" key="3">
    <source>
        <dbReference type="SAM" id="MobiDB-lite"/>
    </source>
</evidence>
<dbReference type="SUPFAM" id="SSF53850">
    <property type="entry name" value="Periplasmic binding protein-like II"/>
    <property type="match status" value="1"/>
</dbReference>
<feature type="domain" description="Solute-binding protein family 5" evidence="5">
    <location>
        <begin position="100"/>
        <end position="530"/>
    </location>
</feature>
<dbReference type="Gene3D" id="3.10.105.10">
    <property type="entry name" value="Dipeptide-binding Protein, Domain 3"/>
    <property type="match status" value="1"/>
</dbReference>
<sequence>MPLRRRTLLAAPMALAAAPAYSQNTGSQTPSGAAPPGAPPRRETLILENPEGVIRNAGWFNIWAINAGSQYNGLQQVAMDTLWYIDPESGLDGAFDNSLAAEPPIYNADFTEMTAKLRRGIHWSDGVEFTSADVVHTVETQIRNPGMRWSAQLILNVEQVTAPDPQTVVFRLKRPNARFHANFMVRFNAIWIMPKHVFEKVADPVRFDFNPPVSLGAYTLHSYDPEGRRFTWQRREDWQRTTLGRFGQPGPRYLSYVDGGPPDKRVIAQLNHELDVVHDVSPEGMFTLARQSEQIQGWFPRFPYAHPDPTLPSLIFNTQNPMFTDRRVRWALALLIDIRAVSMASYRGAATISAIALPPTGTHPRDYHAPLQDWLATFELDTGKQKIRPYDPGVGVAIANMLRPSTPNVPTEPAEITRSLGHGWWKPNPQAATELLEAAGFRKRGNNWLMPDGRPFSIKVVVEGETRPVMTRAGTMIAQNWRQFGIDSRIDVAQGTTMADRRNAGDFETLIAWSVETYGGHPDLAYFLDSWHSQYVAPPGRAQPWRNWQRWSSPEMDAIIERMRRTPFDDPSVVEIGRDYARLMVHEMPIIPLMAYNVFTSMDTTYWTGYPNSEAPFANPVPNWGNSRYMLPRLKPRGA</sequence>
<feature type="signal peptide" evidence="4">
    <location>
        <begin position="1"/>
        <end position="22"/>
    </location>
</feature>
<feature type="chain" id="PRO_5045180023" evidence="4">
    <location>
        <begin position="23"/>
        <end position="639"/>
    </location>
</feature>
<dbReference type="EMBL" id="JBHRTN010000026">
    <property type="protein sequence ID" value="MFC3127422.1"/>
    <property type="molecule type" value="Genomic_DNA"/>
</dbReference>
<dbReference type="RefSeq" id="WP_379599446.1">
    <property type="nucleotide sequence ID" value="NZ_JBHRTN010000026.1"/>
</dbReference>
<evidence type="ECO:0000259" key="5">
    <source>
        <dbReference type="Pfam" id="PF00496"/>
    </source>
</evidence>
<dbReference type="Pfam" id="PF00496">
    <property type="entry name" value="SBP_bac_5"/>
    <property type="match status" value="1"/>
</dbReference>
<dbReference type="CDD" id="cd08509">
    <property type="entry name" value="PBP2_TmCBP_oligosaccharides_like"/>
    <property type="match status" value="1"/>
</dbReference>
<evidence type="ECO:0000256" key="1">
    <source>
        <dbReference type="ARBA" id="ARBA00004418"/>
    </source>
</evidence>
<dbReference type="InterPro" id="IPR039424">
    <property type="entry name" value="SBP_5"/>
</dbReference>
<dbReference type="PANTHER" id="PTHR30290">
    <property type="entry name" value="PERIPLASMIC BINDING COMPONENT OF ABC TRANSPORTER"/>
    <property type="match status" value="1"/>
</dbReference>
<proteinExistence type="inferred from homology"/>
<protein>
    <submittedName>
        <fullName evidence="6">ABC transporter substrate-binding protein</fullName>
    </submittedName>
</protein>
<comment type="caution">
    <text evidence="6">The sequence shown here is derived from an EMBL/GenBank/DDBJ whole genome shotgun (WGS) entry which is preliminary data.</text>
</comment>
<dbReference type="InterPro" id="IPR000914">
    <property type="entry name" value="SBP_5_dom"/>
</dbReference>
<evidence type="ECO:0000256" key="2">
    <source>
        <dbReference type="ARBA" id="ARBA00005695"/>
    </source>
</evidence>
<dbReference type="Proteomes" id="UP001595593">
    <property type="component" value="Unassembled WGS sequence"/>
</dbReference>
<gene>
    <name evidence="6" type="ORF">ACFOD4_20350</name>
</gene>
<dbReference type="Gene3D" id="3.40.190.10">
    <property type="entry name" value="Periplasmic binding protein-like II"/>
    <property type="match status" value="1"/>
</dbReference>
<dbReference type="PANTHER" id="PTHR30290:SF16">
    <property type="entry name" value="OLIGOPEPTIDE ABC TRANSPORTER, PERIPLASMIC OLIGOPEPTIDE-BINDING PROTEIN"/>
    <property type="match status" value="1"/>
</dbReference>
<evidence type="ECO:0000256" key="4">
    <source>
        <dbReference type="SAM" id="SignalP"/>
    </source>
</evidence>
<feature type="region of interest" description="Disordered" evidence="3">
    <location>
        <begin position="20"/>
        <end position="43"/>
    </location>
</feature>
<reference evidence="7" key="1">
    <citation type="journal article" date="2019" name="Int. J. Syst. Evol. Microbiol.">
        <title>The Global Catalogue of Microorganisms (GCM) 10K type strain sequencing project: providing services to taxonomists for standard genome sequencing and annotation.</title>
        <authorList>
            <consortium name="The Broad Institute Genomics Platform"/>
            <consortium name="The Broad Institute Genome Sequencing Center for Infectious Disease"/>
            <person name="Wu L."/>
            <person name="Ma J."/>
        </authorList>
    </citation>
    <scope>NUCLEOTIDE SEQUENCE [LARGE SCALE GENOMIC DNA]</scope>
    <source>
        <strain evidence="7">KCTC 52094</strain>
    </source>
</reference>
<comment type="similarity">
    <text evidence="2">Belongs to the bacterial solute-binding protein 5 family.</text>
</comment>
<keyword evidence="7" id="KW-1185">Reference proteome</keyword>
<organism evidence="6 7">
    <name type="scientific">Teichococcus globiformis</name>
    <dbReference type="NCBI Taxonomy" id="2307229"/>
    <lineage>
        <taxon>Bacteria</taxon>
        <taxon>Pseudomonadati</taxon>
        <taxon>Pseudomonadota</taxon>
        <taxon>Alphaproteobacteria</taxon>
        <taxon>Acetobacterales</taxon>
        <taxon>Roseomonadaceae</taxon>
        <taxon>Roseomonas</taxon>
    </lineage>
</organism>
<evidence type="ECO:0000313" key="7">
    <source>
        <dbReference type="Proteomes" id="UP001595593"/>
    </source>
</evidence>
<comment type="subcellular location">
    <subcellularLocation>
        <location evidence="1">Periplasm</location>
    </subcellularLocation>
</comment>
<name>A0ABV7GB33_9PROT</name>